<gene>
    <name evidence="1" type="ORF">GOSPT_016_00500</name>
</gene>
<dbReference type="AlphaFoldDB" id="H5TVV3"/>
<proteinExistence type="predicted"/>
<accession>H5TVV3</accession>
<sequence length="115" mass="12417">MLDGGLCVGAARVDLEMLAAPHGEAHDLRHAARRRRAGAGIEVAQRDLGVELSCLRDQSGGRSGVEAMRVLDLDDGGLTAGRHILTTRRHILLADAQRRPLRRQRLRRLGGDVGG</sequence>
<protein>
    <submittedName>
        <fullName evidence="1">Uncharacterized protein</fullName>
    </submittedName>
</protein>
<evidence type="ECO:0000313" key="2">
    <source>
        <dbReference type="Proteomes" id="UP000005845"/>
    </source>
</evidence>
<dbReference type="EMBL" id="BAFC01000016">
    <property type="protein sequence ID" value="GAB37611.1"/>
    <property type="molecule type" value="Genomic_DNA"/>
</dbReference>
<reference evidence="1 2" key="1">
    <citation type="submission" date="2012-02" db="EMBL/GenBank/DDBJ databases">
        <title>Whole genome shotgun sequence of Gordonia sputi NBRC 100414.</title>
        <authorList>
            <person name="Yoshida I."/>
            <person name="Hosoyama A."/>
            <person name="Tsuchikane K."/>
            <person name="Katsumata H."/>
            <person name="Yamazaki S."/>
            <person name="Fujita N."/>
        </authorList>
    </citation>
    <scope>NUCLEOTIDE SEQUENCE [LARGE SCALE GENOMIC DNA]</scope>
    <source>
        <strain evidence="1 2">NBRC 100414</strain>
    </source>
</reference>
<comment type="caution">
    <text evidence="1">The sequence shown here is derived from an EMBL/GenBank/DDBJ whole genome shotgun (WGS) entry which is preliminary data.</text>
</comment>
<name>H5TVV3_9ACTN</name>
<evidence type="ECO:0000313" key="1">
    <source>
        <dbReference type="EMBL" id="GAB37611.1"/>
    </source>
</evidence>
<organism evidence="1 2">
    <name type="scientific">Gordonia sputi NBRC 100414</name>
    <dbReference type="NCBI Taxonomy" id="1089453"/>
    <lineage>
        <taxon>Bacteria</taxon>
        <taxon>Bacillati</taxon>
        <taxon>Actinomycetota</taxon>
        <taxon>Actinomycetes</taxon>
        <taxon>Mycobacteriales</taxon>
        <taxon>Gordoniaceae</taxon>
        <taxon>Gordonia</taxon>
    </lineage>
</organism>
<dbReference type="Proteomes" id="UP000005845">
    <property type="component" value="Unassembled WGS sequence"/>
</dbReference>
<keyword evidence="2" id="KW-1185">Reference proteome</keyword>